<name>A0A974HTE5_XENLA</name>
<dbReference type="Gene3D" id="3.80.10.10">
    <property type="entry name" value="Ribonuclease Inhibitor"/>
    <property type="match status" value="1"/>
</dbReference>
<dbReference type="InterPro" id="IPR001611">
    <property type="entry name" value="Leu-rich_rpt"/>
</dbReference>
<dbReference type="PROSITE" id="PS51450">
    <property type="entry name" value="LRR"/>
    <property type="match status" value="5"/>
</dbReference>
<feature type="region of interest" description="Disordered" evidence="3">
    <location>
        <begin position="391"/>
        <end position="414"/>
    </location>
</feature>
<gene>
    <name evidence="4" type="ORF">XELAEV_18017886mg</name>
</gene>
<dbReference type="InterPro" id="IPR003591">
    <property type="entry name" value="Leu-rich_rpt_typical-subtyp"/>
</dbReference>
<dbReference type="SMART" id="SM00365">
    <property type="entry name" value="LRR_SD22"/>
    <property type="match status" value="6"/>
</dbReference>
<keyword evidence="1" id="KW-0433">Leucine-rich repeat</keyword>
<accession>A0A974HTE5</accession>
<evidence type="ECO:0000256" key="2">
    <source>
        <dbReference type="ARBA" id="ARBA00022737"/>
    </source>
</evidence>
<dbReference type="SMART" id="SM00369">
    <property type="entry name" value="LRR_TYP"/>
    <property type="match status" value="3"/>
</dbReference>
<dbReference type="SUPFAM" id="SSF52058">
    <property type="entry name" value="L domain-like"/>
    <property type="match status" value="1"/>
</dbReference>
<dbReference type="PANTHER" id="PTHR46652">
    <property type="entry name" value="LEUCINE-RICH REPEAT AND IQ DOMAIN-CONTAINING PROTEIN 1-RELATED"/>
    <property type="match status" value="1"/>
</dbReference>
<proteinExistence type="predicted"/>
<dbReference type="Proteomes" id="UP000694892">
    <property type="component" value="Chromosome 3L"/>
</dbReference>
<evidence type="ECO:0000256" key="3">
    <source>
        <dbReference type="SAM" id="MobiDB-lite"/>
    </source>
</evidence>
<evidence type="ECO:0000256" key="1">
    <source>
        <dbReference type="ARBA" id="ARBA00022614"/>
    </source>
</evidence>
<dbReference type="InterPro" id="IPR025875">
    <property type="entry name" value="Leu-rich_rpt_4"/>
</dbReference>
<dbReference type="OMA" id="YLFTKFW"/>
<dbReference type="AlphaFoldDB" id="A0A974HTE5"/>
<dbReference type="Pfam" id="PF12799">
    <property type="entry name" value="LRR_4"/>
    <property type="match status" value="1"/>
</dbReference>
<protein>
    <submittedName>
        <fullName evidence="4">Uncharacterized protein</fullName>
    </submittedName>
</protein>
<dbReference type="EMBL" id="CM004470">
    <property type="protein sequence ID" value="OCT89266.1"/>
    <property type="molecule type" value="Genomic_DNA"/>
</dbReference>
<dbReference type="InterPro" id="IPR032675">
    <property type="entry name" value="LRR_dom_sf"/>
</dbReference>
<dbReference type="InterPro" id="IPR050836">
    <property type="entry name" value="SDS22/Internalin_LRR"/>
</dbReference>
<organism evidence="4 5">
    <name type="scientific">Xenopus laevis</name>
    <name type="common">African clawed frog</name>
    <dbReference type="NCBI Taxonomy" id="8355"/>
    <lineage>
        <taxon>Eukaryota</taxon>
        <taxon>Metazoa</taxon>
        <taxon>Chordata</taxon>
        <taxon>Craniata</taxon>
        <taxon>Vertebrata</taxon>
        <taxon>Euteleostomi</taxon>
        <taxon>Amphibia</taxon>
        <taxon>Batrachia</taxon>
        <taxon>Anura</taxon>
        <taxon>Pipoidea</taxon>
        <taxon>Pipidae</taxon>
        <taxon>Xenopodinae</taxon>
        <taxon>Xenopus</taxon>
        <taxon>Xenopus</taxon>
    </lineage>
</organism>
<evidence type="ECO:0000313" key="5">
    <source>
        <dbReference type="Proteomes" id="UP000694892"/>
    </source>
</evidence>
<evidence type="ECO:0000313" key="4">
    <source>
        <dbReference type="EMBL" id="OCT89266.1"/>
    </source>
</evidence>
<reference evidence="5" key="1">
    <citation type="journal article" date="2016" name="Nature">
        <title>Genome evolution in the allotetraploid frog Xenopus laevis.</title>
        <authorList>
            <person name="Session A.M."/>
            <person name="Uno Y."/>
            <person name="Kwon T."/>
            <person name="Chapman J.A."/>
            <person name="Toyoda A."/>
            <person name="Takahashi S."/>
            <person name="Fukui A."/>
            <person name="Hikosaka A."/>
            <person name="Suzuki A."/>
            <person name="Kondo M."/>
            <person name="van Heeringen S.J."/>
            <person name="Quigley I."/>
            <person name="Heinz S."/>
            <person name="Ogino H."/>
            <person name="Ochi H."/>
            <person name="Hellsten U."/>
            <person name="Lyons J.B."/>
            <person name="Simakov O."/>
            <person name="Putnam N."/>
            <person name="Stites J."/>
            <person name="Kuroki Y."/>
            <person name="Tanaka T."/>
            <person name="Michiue T."/>
            <person name="Watanabe M."/>
            <person name="Bogdanovic O."/>
            <person name="Lister R."/>
            <person name="Georgiou G."/>
            <person name="Paranjpe S.S."/>
            <person name="van Kruijsbergen I."/>
            <person name="Shu S."/>
            <person name="Carlson J."/>
            <person name="Kinoshita T."/>
            <person name="Ohta Y."/>
            <person name="Mawaribuchi S."/>
            <person name="Jenkins J."/>
            <person name="Grimwood J."/>
            <person name="Schmutz J."/>
            <person name="Mitros T."/>
            <person name="Mozaffari S.V."/>
            <person name="Suzuki Y."/>
            <person name="Haramoto Y."/>
            <person name="Yamamoto T.S."/>
            <person name="Takagi C."/>
            <person name="Heald R."/>
            <person name="Miller K."/>
            <person name="Haudenschild C."/>
            <person name="Kitzman J."/>
            <person name="Nakayama T."/>
            <person name="Izutsu Y."/>
            <person name="Robert J."/>
            <person name="Fortriede J."/>
            <person name="Burns K."/>
            <person name="Lotay V."/>
            <person name="Karimi K."/>
            <person name="Yasuoka Y."/>
            <person name="Dichmann D.S."/>
            <person name="Flajnik M.F."/>
            <person name="Houston D.W."/>
            <person name="Shendure J."/>
            <person name="DuPasquier L."/>
            <person name="Vize P.D."/>
            <person name="Zorn A.M."/>
            <person name="Ito M."/>
            <person name="Marcotte E.M."/>
            <person name="Wallingford J.B."/>
            <person name="Ito Y."/>
            <person name="Asashima M."/>
            <person name="Ueno N."/>
            <person name="Matsuda Y."/>
            <person name="Veenstra G.J."/>
            <person name="Fujiyama A."/>
            <person name="Harland R.M."/>
            <person name="Taira M."/>
            <person name="Rokhsar D.S."/>
        </authorList>
    </citation>
    <scope>NUCLEOTIDE SEQUENCE [LARGE SCALE GENOMIC DNA]</scope>
    <source>
        <strain evidence="5">J</strain>
    </source>
</reference>
<keyword evidence="2" id="KW-0677">Repeat</keyword>
<dbReference type="PANTHER" id="PTHR46652:SF8">
    <property type="entry name" value="LEUCINE RICH REPEAT CONTAINING 23"/>
    <property type="match status" value="1"/>
</dbReference>
<sequence length="414" mass="47423">MEKKISRQFVEDRATVLNLLPVSSKMRIPGPYYSITMSMSCLKDLMFGFEFGSVNPREQFPVTEFPDRIVKLEVSLNELEELRGDSLLQFVNLLELDASLNSLTSIDGVGVLANLVVLNLSYNAIKQVKAIGKCTHLAILNISHNQITTLKDFSTLTNLAQLHLDSNKLESLDGIQYLSQLHELYVENNEISSLLPLSSSLTLNVLDASNNKIQSLVETVHVLSGLYQLTQLKLKGNLLTHDNRYSTAIKQNTMVQILDNHLLKVPTNIQNISKHHLPLRDSMDHLIEGGYTREGLKDIAKQSFMEKLQSKHKETENRIHHFHGRILELQEDLKDYEHTLRAEMQSCIRYIDALPQENFNSIEPSKVPRAMEQYLFTKFWDGWEHGKRKPQNLPFKELKNPEEVGFNTSKKQKF</sequence>